<dbReference type="EMBL" id="AP022853">
    <property type="protein sequence ID" value="BCB26640.1"/>
    <property type="molecule type" value="Genomic_DNA"/>
</dbReference>
<feature type="transmembrane region" description="Helical" evidence="1">
    <location>
        <begin position="109"/>
        <end position="127"/>
    </location>
</feature>
<reference evidence="3" key="1">
    <citation type="submission" date="2020-03" db="EMBL/GenBank/DDBJ databases">
        <title>Complete genome sequence of sulfur-oxidizing bacterium skT11.</title>
        <authorList>
            <person name="Kanda M."/>
            <person name="Kojima H."/>
            <person name="Fukui M."/>
        </authorList>
    </citation>
    <scope>NUCLEOTIDE SEQUENCE [LARGE SCALE GENOMIC DNA]</scope>
    <source>
        <strain evidence="3">skT11</strain>
    </source>
</reference>
<dbReference type="Proteomes" id="UP000502260">
    <property type="component" value="Chromosome"/>
</dbReference>
<keyword evidence="1" id="KW-0472">Membrane</keyword>
<organism evidence="2 3">
    <name type="scientific">Sulfurimicrobium lacus</name>
    <dbReference type="NCBI Taxonomy" id="2715678"/>
    <lineage>
        <taxon>Bacteria</taxon>
        <taxon>Pseudomonadati</taxon>
        <taxon>Pseudomonadota</taxon>
        <taxon>Betaproteobacteria</taxon>
        <taxon>Nitrosomonadales</taxon>
        <taxon>Sulfuricellaceae</taxon>
        <taxon>Sulfurimicrobium</taxon>
    </lineage>
</organism>
<name>A0A6F8VBD5_9PROT</name>
<proteinExistence type="predicted"/>
<keyword evidence="1" id="KW-0812">Transmembrane</keyword>
<sequence>MRLVSRILVVIALGWGFAKIIELSPPEWKALATWLPPVLIILLVASAFGRSLFRGEALITRIARANHDGDFPDEMVGYTRSLTAVWAWFLLGCAVLTMLLVQYAHFPQAASLTPVLVPCLMIGEYFFRKRRFSHYTHRNPLSLMLFMLLHGMPRD</sequence>
<keyword evidence="1" id="KW-1133">Transmembrane helix</keyword>
<feature type="transmembrane region" description="Helical" evidence="1">
    <location>
        <begin position="34"/>
        <end position="53"/>
    </location>
</feature>
<feature type="transmembrane region" description="Helical" evidence="1">
    <location>
        <begin position="85"/>
        <end position="103"/>
    </location>
</feature>
<dbReference type="KEGG" id="slac:SKTS_15260"/>
<evidence type="ECO:0000313" key="3">
    <source>
        <dbReference type="Proteomes" id="UP000502260"/>
    </source>
</evidence>
<gene>
    <name evidence="2" type="ORF">SKTS_15260</name>
</gene>
<evidence type="ECO:0000256" key="1">
    <source>
        <dbReference type="SAM" id="Phobius"/>
    </source>
</evidence>
<keyword evidence="3" id="KW-1185">Reference proteome</keyword>
<accession>A0A6F8VBD5</accession>
<dbReference type="AlphaFoldDB" id="A0A6F8VBD5"/>
<protein>
    <submittedName>
        <fullName evidence="2">Uncharacterized protein</fullName>
    </submittedName>
</protein>
<evidence type="ECO:0000313" key="2">
    <source>
        <dbReference type="EMBL" id="BCB26640.1"/>
    </source>
</evidence>